<proteinExistence type="predicted"/>
<feature type="transmembrane region" description="Helical" evidence="1">
    <location>
        <begin position="130"/>
        <end position="148"/>
    </location>
</feature>
<keyword evidence="1" id="KW-0472">Membrane</keyword>
<feature type="transmembrane region" description="Helical" evidence="1">
    <location>
        <begin position="101"/>
        <end position="123"/>
    </location>
</feature>
<feature type="transmembrane region" description="Helical" evidence="1">
    <location>
        <begin position="76"/>
        <end position="95"/>
    </location>
</feature>
<dbReference type="RefSeq" id="WP_379948005.1">
    <property type="nucleotide sequence ID" value="NZ_JBHMAF010000017.1"/>
</dbReference>
<reference evidence="2 3" key="1">
    <citation type="submission" date="2024-09" db="EMBL/GenBank/DDBJ databases">
        <authorList>
            <person name="Sun Q."/>
            <person name="Mori K."/>
        </authorList>
    </citation>
    <scope>NUCLEOTIDE SEQUENCE [LARGE SCALE GENOMIC DNA]</scope>
    <source>
        <strain evidence="2 3">JCM 11201</strain>
    </source>
</reference>
<organism evidence="2 3">
    <name type="scientific">Ectobacillus funiculus</name>
    <dbReference type="NCBI Taxonomy" id="137993"/>
    <lineage>
        <taxon>Bacteria</taxon>
        <taxon>Bacillati</taxon>
        <taxon>Bacillota</taxon>
        <taxon>Bacilli</taxon>
        <taxon>Bacillales</taxon>
        <taxon>Bacillaceae</taxon>
        <taxon>Ectobacillus</taxon>
    </lineage>
</organism>
<evidence type="ECO:0008006" key="4">
    <source>
        <dbReference type="Google" id="ProtNLM"/>
    </source>
</evidence>
<evidence type="ECO:0000313" key="3">
    <source>
        <dbReference type="Proteomes" id="UP001589609"/>
    </source>
</evidence>
<evidence type="ECO:0000313" key="2">
    <source>
        <dbReference type="EMBL" id="MFB9757731.1"/>
    </source>
</evidence>
<dbReference type="EMBL" id="JBHMAF010000017">
    <property type="protein sequence ID" value="MFB9757731.1"/>
    <property type="molecule type" value="Genomic_DNA"/>
</dbReference>
<feature type="transmembrane region" description="Helical" evidence="1">
    <location>
        <begin position="6"/>
        <end position="21"/>
    </location>
</feature>
<protein>
    <recommendedName>
        <fullName evidence="4">Integral membrane protein</fullName>
    </recommendedName>
</protein>
<evidence type="ECO:0000256" key="1">
    <source>
        <dbReference type="SAM" id="Phobius"/>
    </source>
</evidence>
<name>A0ABV5WC46_9BACI</name>
<accession>A0ABV5WC46</accession>
<keyword evidence="3" id="KW-1185">Reference proteome</keyword>
<dbReference type="PIRSF" id="PIRSF036710">
    <property type="entry name" value="YphA_Bacsu"/>
    <property type="match status" value="1"/>
</dbReference>
<keyword evidence="1" id="KW-0812">Transmembrane</keyword>
<dbReference type="Pfam" id="PF24124">
    <property type="entry name" value="YphA"/>
    <property type="match status" value="1"/>
</dbReference>
<dbReference type="InterPro" id="IPR014617">
    <property type="entry name" value="YphA_Bacsu"/>
</dbReference>
<sequence>MEGAYFYFFSWLGWIFATFFMKKSKARLVYAAVLLFTIMISQTVVTFGEFRIWIGAFFLLVIGIIGISRLSMLTKLYYAVCSTIVGMVYAIVHLVELYDPVWIIINHTWFLSILLAYISYVLIRLPEERILVLCVGVVQGEILVTAVLEPYGFHNEFGSMLFLDAVACAVFLLCVLSAILKGLAFVEPFKQKQVRERQG</sequence>
<keyword evidence="1" id="KW-1133">Transmembrane helix</keyword>
<feature type="transmembrane region" description="Helical" evidence="1">
    <location>
        <begin position="160"/>
        <end position="186"/>
    </location>
</feature>
<dbReference type="Proteomes" id="UP001589609">
    <property type="component" value="Unassembled WGS sequence"/>
</dbReference>
<feature type="transmembrane region" description="Helical" evidence="1">
    <location>
        <begin position="28"/>
        <end position="44"/>
    </location>
</feature>
<feature type="transmembrane region" description="Helical" evidence="1">
    <location>
        <begin position="50"/>
        <end position="67"/>
    </location>
</feature>
<gene>
    <name evidence="2" type="ORF">ACFFMS_04135</name>
</gene>
<comment type="caution">
    <text evidence="2">The sequence shown here is derived from an EMBL/GenBank/DDBJ whole genome shotgun (WGS) entry which is preliminary data.</text>
</comment>